<reference evidence="1 2" key="1">
    <citation type="submission" date="2013-09" db="EMBL/GenBank/DDBJ databases">
        <title>Corchorus capsularis genome sequencing.</title>
        <authorList>
            <person name="Alam M."/>
            <person name="Haque M.S."/>
            <person name="Islam M.S."/>
            <person name="Emdad E.M."/>
            <person name="Islam M.M."/>
            <person name="Ahmed B."/>
            <person name="Halim A."/>
            <person name="Hossen Q.M.M."/>
            <person name="Hossain M.Z."/>
            <person name="Ahmed R."/>
            <person name="Khan M.M."/>
            <person name="Islam R."/>
            <person name="Rashid M.M."/>
            <person name="Khan S.A."/>
            <person name="Rahman M.S."/>
            <person name="Alam M."/>
        </authorList>
    </citation>
    <scope>NUCLEOTIDE SEQUENCE [LARGE SCALE GENOMIC DNA]</scope>
    <source>
        <strain evidence="2">cv. CVL-1</strain>
        <tissue evidence="1">Whole seedling</tissue>
    </source>
</reference>
<dbReference type="Gramene" id="OMO53261">
    <property type="protein sequence ID" value="OMO53261"/>
    <property type="gene ID" value="CCACVL1_28759"/>
</dbReference>
<accession>A0A1R3G5B0</accession>
<proteinExistence type="predicted"/>
<name>A0A1R3G5B0_COCAP</name>
<evidence type="ECO:0000313" key="2">
    <source>
        <dbReference type="Proteomes" id="UP000188268"/>
    </source>
</evidence>
<sequence>MDAEYSKINDMDVNKKQCTIKVAVIRKGKEKKYKNGSSSGTRMLLIFVDEE</sequence>
<keyword evidence="2" id="KW-1185">Reference proteome</keyword>
<feature type="non-terminal residue" evidence="1">
    <location>
        <position position="51"/>
    </location>
</feature>
<dbReference type="AlphaFoldDB" id="A0A1R3G5B0"/>
<dbReference type="Proteomes" id="UP000188268">
    <property type="component" value="Unassembled WGS sequence"/>
</dbReference>
<dbReference type="Gene3D" id="2.40.50.140">
    <property type="entry name" value="Nucleic acid-binding proteins"/>
    <property type="match status" value="1"/>
</dbReference>
<comment type="caution">
    <text evidence="1">The sequence shown here is derived from an EMBL/GenBank/DDBJ whole genome shotgun (WGS) entry which is preliminary data.</text>
</comment>
<evidence type="ECO:0000313" key="1">
    <source>
        <dbReference type="EMBL" id="OMO53261.1"/>
    </source>
</evidence>
<gene>
    <name evidence="1" type="ORF">CCACVL1_28759</name>
</gene>
<dbReference type="EMBL" id="AWWV01015237">
    <property type="protein sequence ID" value="OMO53261.1"/>
    <property type="molecule type" value="Genomic_DNA"/>
</dbReference>
<protein>
    <submittedName>
        <fullName evidence="1">Uncharacterized protein</fullName>
    </submittedName>
</protein>
<dbReference type="InterPro" id="IPR012340">
    <property type="entry name" value="NA-bd_OB-fold"/>
</dbReference>
<organism evidence="1 2">
    <name type="scientific">Corchorus capsularis</name>
    <name type="common">Jute</name>
    <dbReference type="NCBI Taxonomy" id="210143"/>
    <lineage>
        <taxon>Eukaryota</taxon>
        <taxon>Viridiplantae</taxon>
        <taxon>Streptophyta</taxon>
        <taxon>Embryophyta</taxon>
        <taxon>Tracheophyta</taxon>
        <taxon>Spermatophyta</taxon>
        <taxon>Magnoliopsida</taxon>
        <taxon>eudicotyledons</taxon>
        <taxon>Gunneridae</taxon>
        <taxon>Pentapetalae</taxon>
        <taxon>rosids</taxon>
        <taxon>malvids</taxon>
        <taxon>Malvales</taxon>
        <taxon>Malvaceae</taxon>
        <taxon>Grewioideae</taxon>
        <taxon>Apeibeae</taxon>
        <taxon>Corchorus</taxon>
    </lineage>
</organism>